<reference evidence="2 3" key="1">
    <citation type="submission" date="2016-06" db="EMBL/GenBank/DDBJ databases">
        <authorList>
            <person name="Kjaerup R.B."/>
            <person name="Dalgaard T.S."/>
            <person name="Juul-Madsen H.R."/>
        </authorList>
    </citation>
    <scope>NUCLEOTIDE SEQUENCE [LARGE SCALE GENOMIC DNA]</scope>
    <source>
        <strain evidence="2 3">DSM 16361</strain>
    </source>
</reference>
<name>A0A238D9K9_THIDL</name>
<protein>
    <submittedName>
        <fullName evidence="2">Uncharacterized protein</fullName>
    </submittedName>
</protein>
<gene>
    <name evidence="2" type="ORF">THIARS_90168</name>
</gene>
<feature type="region of interest" description="Disordered" evidence="1">
    <location>
        <begin position="66"/>
        <end position="86"/>
    </location>
</feature>
<sequence length="86" mass="9453">MENCLSILGSQQAQLAKTSGQTKQQIHAWMASAGDHACSKFALSCRMAGLTVTGDWIAYEYGTHPSKQTPRSQFSWPNSSSFVIER</sequence>
<organism evidence="2 3">
    <name type="scientific">Thiomonas delicata</name>
    <name type="common">Thiomonas cuprina</name>
    <dbReference type="NCBI Taxonomy" id="364030"/>
    <lineage>
        <taxon>Bacteria</taxon>
        <taxon>Pseudomonadati</taxon>
        <taxon>Pseudomonadota</taxon>
        <taxon>Betaproteobacteria</taxon>
        <taxon>Burkholderiales</taxon>
        <taxon>Thiomonas</taxon>
    </lineage>
</organism>
<dbReference type="Proteomes" id="UP000214566">
    <property type="component" value="Unassembled WGS sequence"/>
</dbReference>
<keyword evidence="3" id="KW-1185">Reference proteome</keyword>
<dbReference type="AlphaFoldDB" id="A0A238D9K9"/>
<proteinExistence type="predicted"/>
<dbReference type="EMBL" id="FLMQ01000058">
    <property type="protein sequence ID" value="SBP90018.1"/>
    <property type="molecule type" value="Genomic_DNA"/>
</dbReference>
<evidence type="ECO:0000256" key="1">
    <source>
        <dbReference type="SAM" id="MobiDB-lite"/>
    </source>
</evidence>
<evidence type="ECO:0000313" key="2">
    <source>
        <dbReference type="EMBL" id="SBP90018.1"/>
    </source>
</evidence>
<accession>A0A238D9K9</accession>
<evidence type="ECO:0000313" key="3">
    <source>
        <dbReference type="Proteomes" id="UP000214566"/>
    </source>
</evidence>